<evidence type="ECO:0000256" key="1">
    <source>
        <dbReference type="ARBA" id="ARBA00022896"/>
    </source>
</evidence>
<keyword evidence="1" id="KW-0847">Vitamin C</keyword>
<organism evidence="2 3">
    <name type="scientific">Taxus chinensis</name>
    <name type="common">Chinese yew</name>
    <name type="synonym">Taxus wallichiana var. chinensis</name>
    <dbReference type="NCBI Taxonomy" id="29808"/>
    <lineage>
        <taxon>Eukaryota</taxon>
        <taxon>Viridiplantae</taxon>
        <taxon>Streptophyta</taxon>
        <taxon>Embryophyta</taxon>
        <taxon>Tracheophyta</taxon>
        <taxon>Spermatophyta</taxon>
        <taxon>Pinopsida</taxon>
        <taxon>Pinidae</taxon>
        <taxon>Conifers II</taxon>
        <taxon>Cupressales</taxon>
        <taxon>Taxaceae</taxon>
        <taxon>Taxus</taxon>
    </lineage>
</organism>
<protein>
    <submittedName>
        <fullName evidence="2">Uncharacterized protein</fullName>
    </submittedName>
</protein>
<evidence type="ECO:0000313" key="2">
    <source>
        <dbReference type="EMBL" id="KAH9322964.1"/>
    </source>
</evidence>
<dbReference type="GO" id="GO:0031418">
    <property type="term" value="F:L-ascorbic acid binding"/>
    <property type="evidence" value="ECO:0007669"/>
    <property type="project" value="UniProtKB-KW"/>
</dbReference>
<dbReference type="PANTHER" id="PTHR24014:SF4">
    <property type="entry name" value="2-OXOGLUTARATE AND IRON-DEPENDENT OXYGENASE DOMAIN-CONTAINING PROTEIN 2"/>
    <property type="match status" value="1"/>
</dbReference>
<feature type="non-terminal residue" evidence="2">
    <location>
        <position position="77"/>
    </location>
</feature>
<reference evidence="2 3" key="1">
    <citation type="journal article" date="2021" name="Nat. Plants">
        <title>The Taxus genome provides insights into paclitaxel biosynthesis.</title>
        <authorList>
            <person name="Xiong X."/>
            <person name="Gou J."/>
            <person name="Liao Q."/>
            <person name="Li Y."/>
            <person name="Zhou Q."/>
            <person name="Bi G."/>
            <person name="Li C."/>
            <person name="Du R."/>
            <person name="Wang X."/>
            <person name="Sun T."/>
            <person name="Guo L."/>
            <person name="Liang H."/>
            <person name="Lu P."/>
            <person name="Wu Y."/>
            <person name="Zhang Z."/>
            <person name="Ro D.K."/>
            <person name="Shang Y."/>
            <person name="Huang S."/>
            <person name="Yan J."/>
        </authorList>
    </citation>
    <scope>NUCLEOTIDE SEQUENCE [LARGE SCALE GENOMIC DNA]</scope>
    <source>
        <strain evidence="2">Ta-2019</strain>
    </source>
</reference>
<sequence length="77" mass="9131">EIFEYSHNPGCAVMHAGRHRHGVKGIASGHRTNLILWCRSSVFRELRKHQRNFSSWCGECLHQKKERRKQLLEARHQ</sequence>
<dbReference type="Proteomes" id="UP000824469">
    <property type="component" value="Unassembled WGS sequence"/>
</dbReference>
<dbReference type="EMBL" id="JAHRHJ020000003">
    <property type="protein sequence ID" value="KAH9322964.1"/>
    <property type="molecule type" value="Genomic_DNA"/>
</dbReference>
<feature type="non-terminal residue" evidence="2">
    <location>
        <position position="1"/>
    </location>
</feature>
<keyword evidence="3" id="KW-1185">Reference proteome</keyword>
<comment type="caution">
    <text evidence="2">The sequence shown here is derived from an EMBL/GenBank/DDBJ whole genome shotgun (WGS) entry which is preliminary data.</text>
</comment>
<dbReference type="AlphaFoldDB" id="A0AA38GJJ7"/>
<dbReference type="OMA" id="CAVMHAG"/>
<gene>
    <name evidence="2" type="ORF">KI387_017603</name>
</gene>
<accession>A0AA38GJJ7</accession>
<name>A0AA38GJJ7_TAXCH</name>
<evidence type="ECO:0000313" key="3">
    <source>
        <dbReference type="Proteomes" id="UP000824469"/>
    </source>
</evidence>
<dbReference type="PANTHER" id="PTHR24014">
    <property type="entry name" value="2-OXOGLUTARATE AND IRON-DEPENDENT OXYGENASE DOMAIN-CONTAINING PROTEIN 2"/>
    <property type="match status" value="1"/>
</dbReference>
<proteinExistence type="predicted"/>